<organism evidence="8 9">
    <name type="scientific">Bacteroides gallinaceum</name>
    <dbReference type="NCBI Taxonomy" id="1462571"/>
    <lineage>
        <taxon>Bacteria</taxon>
        <taxon>Pseudomonadati</taxon>
        <taxon>Bacteroidota</taxon>
        <taxon>Bacteroidia</taxon>
        <taxon>Bacteroidales</taxon>
        <taxon>Bacteroidaceae</taxon>
        <taxon>Bacteroides</taxon>
    </lineage>
</organism>
<dbReference type="InterPro" id="IPR006102">
    <property type="entry name" value="Ig-like_GH2"/>
</dbReference>
<dbReference type="InterPro" id="IPR013783">
    <property type="entry name" value="Ig-like_fold"/>
</dbReference>
<keyword evidence="9" id="KW-1185">Reference proteome</keyword>
<dbReference type="InterPro" id="IPR036156">
    <property type="entry name" value="Beta-gal/glucu_dom_sf"/>
</dbReference>
<evidence type="ECO:0000313" key="9">
    <source>
        <dbReference type="Proteomes" id="UP001167871"/>
    </source>
</evidence>
<reference evidence="8" key="2">
    <citation type="submission" date="2024-05" db="EMBL/GenBank/DDBJ databases">
        <title>Identification and characterization of horizontal gene transfer across gut microbiota members of farm animals based on homology search.</title>
        <authorList>
            <person name="Schwarzerova J."/>
            <person name="Nykrynova M."/>
            <person name="Jureckova K."/>
            <person name="Cejkova D."/>
            <person name="Rychlik I."/>
        </authorList>
    </citation>
    <scope>NUCLEOTIDE SEQUENCE</scope>
    <source>
        <strain evidence="8">84_SSukc20</strain>
    </source>
</reference>
<dbReference type="Pfam" id="PF00703">
    <property type="entry name" value="Glyco_hydro_2"/>
    <property type="match status" value="1"/>
</dbReference>
<dbReference type="InterPro" id="IPR017853">
    <property type="entry name" value="GH"/>
</dbReference>
<dbReference type="InterPro" id="IPR051913">
    <property type="entry name" value="GH2_Domain-Containing"/>
</dbReference>
<name>A0ABT7X8S2_9BACE</name>
<keyword evidence="2" id="KW-0378">Hydrolase</keyword>
<dbReference type="SUPFAM" id="SSF51445">
    <property type="entry name" value="(Trans)glycosidases"/>
    <property type="match status" value="1"/>
</dbReference>
<dbReference type="EMBL" id="JAUEII010000037">
    <property type="protein sequence ID" value="MDN0050449.1"/>
    <property type="molecule type" value="Genomic_DNA"/>
</dbReference>
<evidence type="ECO:0000313" key="8">
    <source>
        <dbReference type="EMBL" id="MDN0050449.1"/>
    </source>
</evidence>
<reference evidence="8" key="1">
    <citation type="submission" date="2023-06" db="EMBL/GenBank/DDBJ databases">
        <authorList>
            <person name="Zeman M."/>
            <person name="Kubasova T."/>
            <person name="Jahodarova E."/>
            <person name="Nykrynova M."/>
            <person name="Rychlik I."/>
        </authorList>
    </citation>
    <scope>NUCLEOTIDE SEQUENCE</scope>
    <source>
        <strain evidence="8">84_SSukc20</strain>
    </source>
</reference>
<dbReference type="PANTHER" id="PTHR42732">
    <property type="entry name" value="BETA-GALACTOSIDASE"/>
    <property type="match status" value="1"/>
</dbReference>
<dbReference type="InterPro" id="IPR032311">
    <property type="entry name" value="DUF4982"/>
</dbReference>
<evidence type="ECO:0000256" key="3">
    <source>
        <dbReference type="ARBA" id="ARBA00023295"/>
    </source>
</evidence>
<dbReference type="Gene3D" id="2.60.40.10">
    <property type="entry name" value="Immunoglobulins"/>
    <property type="match status" value="3"/>
</dbReference>
<feature type="domain" description="Glycosyl hydrolases family 2 sugar binding" evidence="5">
    <location>
        <begin position="72"/>
        <end position="151"/>
    </location>
</feature>
<dbReference type="Gene3D" id="3.20.20.80">
    <property type="entry name" value="Glycosidases"/>
    <property type="match status" value="1"/>
</dbReference>
<gene>
    <name evidence="8" type="ORF">QVO10_13880</name>
</gene>
<evidence type="ECO:0000259" key="5">
    <source>
        <dbReference type="Pfam" id="PF02837"/>
    </source>
</evidence>
<dbReference type="InterPro" id="IPR040605">
    <property type="entry name" value="Glyco_hydro2_dom5"/>
</dbReference>
<evidence type="ECO:0000256" key="1">
    <source>
        <dbReference type="ARBA" id="ARBA00007401"/>
    </source>
</evidence>
<feature type="domain" description="DUF4982" evidence="6">
    <location>
        <begin position="629"/>
        <end position="685"/>
    </location>
</feature>
<dbReference type="Pfam" id="PF16355">
    <property type="entry name" value="DUF4982"/>
    <property type="match status" value="1"/>
</dbReference>
<dbReference type="SUPFAM" id="SSF49785">
    <property type="entry name" value="Galactose-binding domain-like"/>
    <property type="match status" value="1"/>
</dbReference>
<dbReference type="InterPro" id="IPR008979">
    <property type="entry name" value="Galactose-bd-like_sf"/>
</dbReference>
<evidence type="ECO:0000259" key="6">
    <source>
        <dbReference type="Pfam" id="PF16355"/>
    </source>
</evidence>
<feature type="domain" description="Glycoside hydrolase family 2 immunoglobulin-like beta-sandwich" evidence="4">
    <location>
        <begin position="207"/>
        <end position="309"/>
    </location>
</feature>
<feature type="domain" description="Glycoside hydrolase family 2" evidence="7">
    <location>
        <begin position="709"/>
        <end position="806"/>
    </location>
</feature>
<proteinExistence type="inferred from homology"/>
<dbReference type="Proteomes" id="UP001167871">
    <property type="component" value="Unassembled WGS sequence"/>
</dbReference>
<dbReference type="PANTHER" id="PTHR42732:SF1">
    <property type="entry name" value="BETA-MANNOSIDASE"/>
    <property type="match status" value="1"/>
</dbReference>
<sequence>MKMKRFIVGIVLFAVAMGIQASERKKYNFNSDWLLKIGDMERAESPKYADGDWEKVTLPHAFNEDEAFRVNIKDLTDTIVWYRKHFRLPAEAKGRKVFIEFEGARQGIDLYVNGKLVGQHENGVMAFGFDLTPYIHSGENVIAARIDNDWDYAERSTGVKYQWSDRNFNANYGGLPKNVWLHVTGKVYQTLPLYSNLKTTGVYVYAEDIRVQSRKAVVHAESEVKNETKKAQTVGYEVELLDRDGKLVKRFSGKEQTVPAGGTAILSAEAEVGGLHFWSWGYGYLYTVKTALVIDGKKTDEVVTRTGFRKTRFAEGKVWLNDRVIQLKGFAQRTSNEWPAVGMSVPAWLSDYSNGLMVEGNANLVRWMHVTPWKQDVESCDRVGLIQAMPAGDAEKDCTGVRWEQRKAVMRDAIIYNRNNPSILFYECGNESISREHMLEMKAIRDRYDYHGGRAIGSREMLDIRDAEYGGEMLYINKSAHHPMWAMEYCRDEGLRKYWDNYSYPFHKDGEGNTAYHSAATGKTQKHADASVYNRNQDSFAVENVIRWFDYWRERPGTGRRVSSGGAKIIFSDTNTHFRGVENYRRSGDTDPMRIPKDSYYAHQVMWDGWVDTEQPRIHIVGHWNYDAGTVKPVYVVSNTDSVALLVNGKAVEGVHRDYHFLFTADSVAFEAGTLEAIGYNEGKEAVRTRLETAGEPTAIKLAAIQNPDGWKADGADLALVQVEVVDAQGRRCPLANDLIHFTLDGPAEWRGGIAQGPDNYILSEDLPVECGVNRVLLRSHTRSAHTRSGRIVLKAEAKGLQPAELVLSTESIEVENGLSTYIPGDCLAGRLTRGETPDTPSYRDRAVDVAVLSARAGAHTEKAGNSFDDNELSEWRNDGKASTAWITYRLERIARIDEVCLKLTGWRMRSYPLEIYAEDTLVWSGETDKSLGYVHLNVKPVPASEITIRLKGSSKEDDAFGQIVEVAAPVANELDLFKAKGGAETGHELRIVEIEFKEHLNR</sequence>
<evidence type="ECO:0000259" key="7">
    <source>
        <dbReference type="Pfam" id="PF18565"/>
    </source>
</evidence>
<dbReference type="SUPFAM" id="SSF49303">
    <property type="entry name" value="beta-Galactosidase/glucuronidase domain"/>
    <property type="match status" value="1"/>
</dbReference>
<dbReference type="Pfam" id="PF02837">
    <property type="entry name" value="Glyco_hydro_2_N"/>
    <property type="match status" value="1"/>
</dbReference>
<dbReference type="Gene3D" id="2.60.120.260">
    <property type="entry name" value="Galactose-binding domain-like"/>
    <property type="match status" value="1"/>
</dbReference>
<dbReference type="InterPro" id="IPR006104">
    <property type="entry name" value="Glyco_hydro_2_N"/>
</dbReference>
<keyword evidence="3" id="KW-0326">Glycosidase</keyword>
<protein>
    <submittedName>
        <fullName evidence="8">DUF4982 domain-containing protein</fullName>
    </submittedName>
</protein>
<accession>A0ABT7X8S2</accession>
<evidence type="ECO:0000256" key="2">
    <source>
        <dbReference type="ARBA" id="ARBA00022801"/>
    </source>
</evidence>
<comment type="caution">
    <text evidence="8">The sequence shown here is derived from an EMBL/GenBank/DDBJ whole genome shotgun (WGS) entry which is preliminary data.</text>
</comment>
<comment type="similarity">
    <text evidence="1">Belongs to the glycosyl hydrolase 2 family.</text>
</comment>
<dbReference type="Pfam" id="PF18565">
    <property type="entry name" value="Glyco_hydro2_C5"/>
    <property type="match status" value="1"/>
</dbReference>
<evidence type="ECO:0000259" key="4">
    <source>
        <dbReference type="Pfam" id="PF00703"/>
    </source>
</evidence>